<proteinExistence type="predicted"/>
<name>A0ABY5NQI2_9FLAO</name>
<feature type="domain" description="Mandelate racemase/muconate lactonizing enzyme C-terminal" evidence="2">
    <location>
        <begin position="128"/>
        <end position="226"/>
    </location>
</feature>
<sequence length="352" mass="39922">MKATFKKYLLNFKQASGTSRGVMHTKETYFLIIQDDGKIGIGECGLFRGLSYDDRLDYSDKMQWVCDHIHLGVDALWNELREWPSIQFGVEQAFLSLQSNHPFVLFPSLFTESKKAISINGLVWMGTPEFMQQQIQDKIANGFKCIKIKIGAIDFEEEMNLLAGIRTHFTPEMIEIRVDANGGFSKSEALNKLIQLSEYKIHSIEQPIKQKQYDSMADLCKTTPVPIALDEELIGVTKVNDKENLLLKIKPKYIILKPSLVGGFKGTKEWIEIAERLGIGWWITSALESNIGLNAIAQFTFTLENKMPQGLGTGGLFTNNFESNLYVKNGHLWFDDAIDVSIENILNQLKKE</sequence>
<keyword evidence="1" id="KW-0479">Metal-binding</keyword>
<organism evidence="3 4">
    <name type="scientific">Paenimyroides aestuarii</name>
    <dbReference type="NCBI Taxonomy" id="2968490"/>
    <lineage>
        <taxon>Bacteria</taxon>
        <taxon>Pseudomonadati</taxon>
        <taxon>Bacteroidota</taxon>
        <taxon>Flavobacteriia</taxon>
        <taxon>Flavobacteriales</taxon>
        <taxon>Flavobacteriaceae</taxon>
        <taxon>Paenimyroides</taxon>
    </lineage>
</organism>
<accession>A0ABY5NQI2</accession>
<dbReference type="SFLD" id="SFLDG00180">
    <property type="entry name" value="muconate_cycloisomerase"/>
    <property type="match status" value="1"/>
</dbReference>
<dbReference type="SFLD" id="SFLDS00001">
    <property type="entry name" value="Enolase"/>
    <property type="match status" value="1"/>
</dbReference>
<evidence type="ECO:0000256" key="1">
    <source>
        <dbReference type="ARBA" id="ARBA00022723"/>
    </source>
</evidence>
<dbReference type="CDD" id="cd03320">
    <property type="entry name" value="OSBS"/>
    <property type="match status" value="1"/>
</dbReference>
<dbReference type="PROSITE" id="PS00909">
    <property type="entry name" value="MR_MLE_2"/>
    <property type="match status" value="1"/>
</dbReference>
<dbReference type="Gene3D" id="3.30.390.10">
    <property type="entry name" value="Enolase-like, N-terminal domain"/>
    <property type="match status" value="1"/>
</dbReference>
<gene>
    <name evidence="3" type="ORF">NPX36_10900</name>
</gene>
<protein>
    <submittedName>
        <fullName evidence="3">O-succinylbenzoate synthase</fullName>
    </submittedName>
</protein>
<dbReference type="InterPro" id="IPR036849">
    <property type="entry name" value="Enolase-like_C_sf"/>
</dbReference>
<dbReference type="Gene3D" id="3.20.20.120">
    <property type="entry name" value="Enolase-like C-terminal domain"/>
    <property type="match status" value="1"/>
</dbReference>
<keyword evidence="4" id="KW-1185">Reference proteome</keyword>
<dbReference type="SMART" id="SM00922">
    <property type="entry name" value="MR_MLE"/>
    <property type="match status" value="1"/>
</dbReference>
<evidence type="ECO:0000313" key="3">
    <source>
        <dbReference type="EMBL" id="UUV20821.1"/>
    </source>
</evidence>
<dbReference type="EMBL" id="CP102382">
    <property type="protein sequence ID" value="UUV20821.1"/>
    <property type="molecule type" value="Genomic_DNA"/>
</dbReference>
<dbReference type="InterPro" id="IPR013342">
    <property type="entry name" value="Mandelate_racemase_C"/>
</dbReference>
<dbReference type="InterPro" id="IPR018110">
    <property type="entry name" value="Mandel_Rmase/mucon_lact_enz_CS"/>
</dbReference>
<evidence type="ECO:0000313" key="4">
    <source>
        <dbReference type="Proteomes" id="UP001317001"/>
    </source>
</evidence>
<dbReference type="SUPFAM" id="SSF51604">
    <property type="entry name" value="Enolase C-terminal domain-like"/>
    <property type="match status" value="1"/>
</dbReference>
<dbReference type="PANTHER" id="PTHR48073:SF2">
    <property type="entry name" value="O-SUCCINYLBENZOATE SYNTHASE"/>
    <property type="match status" value="1"/>
</dbReference>
<dbReference type="PANTHER" id="PTHR48073">
    <property type="entry name" value="O-SUCCINYLBENZOATE SYNTHASE-RELATED"/>
    <property type="match status" value="1"/>
</dbReference>
<dbReference type="SFLD" id="SFLDF00009">
    <property type="entry name" value="o-succinylbenzoate_synthase"/>
    <property type="match status" value="1"/>
</dbReference>
<evidence type="ECO:0000259" key="2">
    <source>
        <dbReference type="SMART" id="SM00922"/>
    </source>
</evidence>
<dbReference type="SUPFAM" id="SSF54826">
    <property type="entry name" value="Enolase N-terminal domain-like"/>
    <property type="match status" value="1"/>
</dbReference>
<dbReference type="RefSeq" id="WP_257498733.1">
    <property type="nucleotide sequence ID" value="NZ_CP102382.1"/>
</dbReference>
<dbReference type="Proteomes" id="UP001317001">
    <property type="component" value="Chromosome"/>
</dbReference>
<reference evidence="3 4" key="1">
    <citation type="submission" date="2022-08" db="EMBL/GenBank/DDBJ databases">
        <title>Myroides zhujiangensis sp. nov., a novel bacterium isolated from sediment in the Pearl River Estuary.</title>
        <authorList>
            <person name="Cui L."/>
        </authorList>
    </citation>
    <scope>NUCLEOTIDE SEQUENCE [LARGE SCALE GENOMIC DNA]</scope>
    <source>
        <strain evidence="3 4">SCSIO 72103</strain>
    </source>
</reference>
<dbReference type="InterPro" id="IPR029017">
    <property type="entry name" value="Enolase-like_N"/>
</dbReference>
<dbReference type="Pfam" id="PF13378">
    <property type="entry name" value="MR_MLE_C"/>
    <property type="match status" value="1"/>
</dbReference>
<dbReference type="InterPro" id="IPR029065">
    <property type="entry name" value="Enolase_C-like"/>
</dbReference>